<keyword evidence="1" id="KW-0732">Signal</keyword>
<dbReference type="AlphaFoldDB" id="A0A218XBA1"/>
<accession>A0A218XBA1</accession>
<dbReference type="Proteomes" id="UP000197138">
    <property type="component" value="Unassembled WGS sequence"/>
</dbReference>
<comment type="caution">
    <text evidence="2">The sequence shown here is derived from an EMBL/GenBank/DDBJ whole genome shotgun (WGS) entry which is preliminary data.</text>
</comment>
<evidence type="ECO:0000256" key="1">
    <source>
        <dbReference type="SAM" id="SignalP"/>
    </source>
</evidence>
<name>A0A218XBA1_PUNGR</name>
<sequence>MTLLLMLSLSGCYTFSNSGVVGSIFAREGVVPRVVLQDGIRLHYRCDDRPCPVAFRTVDREGGGSPLPGMQPDAVERKIASFNSTFLQELIVVAHDVADNNIPSNAP</sequence>
<feature type="signal peptide" evidence="1">
    <location>
        <begin position="1"/>
        <end position="18"/>
    </location>
</feature>
<proteinExistence type="predicted"/>
<evidence type="ECO:0000313" key="3">
    <source>
        <dbReference type="Proteomes" id="UP000197138"/>
    </source>
</evidence>
<reference evidence="3" key="1">
    <citation type="journal article" date="2017" name="Plant J.">
        <title>The pomegranate (Punica granatum L.) genome and the genomics of punicalagin biosynthesis.</title>
        <authorList>
            <person name="Qin G."/>
            <person name="Xu C."/>
            <person name="Ming R."/>
            <person name="Tang H."/>
            <person name="Guyot R."/>
            <person name="Kramer E.M."/>
            <person name="Hu Y."/>
            <person name="Yi X."/>
            <person name="Qi Y."/>
            <person name="Xu X."/>
            <person name="Gao Z."/>
            <person name="Pan H."/>
            <person name="Jian J."/>
            <person name="Tian Y."/>
            <person name="Yue Z."/>
            <person name="Xu Y."/>
        </authorList>
    </citation>
    <scope>NUCLEOTIDE SEQUENCE [LARGE SCALE GENOMIC DNA]</scope>
    <source>
        <strain evidence="3">cv. Dabenzi</strain>
    </source>
</reference>
<dbReference type="EMBL" id="MTKT01002011">
    <property type="protein sequence ID" value="OWM82495.1"/>
    <property type="molecule type" value="Genomic_DNA"/>
</dbReference>
<protein>
    <submittedName>
        <fullName evidence="2">Uncharacterized protein</fullName>
    </submittedName>
</protein>
<feature type="chain" id="PRO_5012217045" evidence="1">
    <location>
        <begin position="19"/>
        <end position="107"/>
    </location>
</feature>
<gene>
    <name evidence="2" type="ORF">CDL15_Pgr002070</name>
</gene>
<evidence type="ECO:0000313" key="2">
    <source>
        <dbReference type="EMBL" id="OWM82495.1"/>
    </source>
</evidence>
<organism evidence="2 3">
    <name type="scientific">Punica granatum</name>
    <name type="common">Pomegranate</name>
    <dbReference type="NCBI Taxonomy" id="22663"/>
    <lineage>
        <taxon>Eukaryota</taxon>
        <taxon>Viridiplantae</taxon>
        <taxon>Streptophyta</taxon>
        <taxon>Embryophyta</taxon>
        <taxon>Tracheophyta</taxon>
        <taxon>Spermatophyta</taxon>
        <taxon>Magnoliopsida</taxon>
        <taxon>eudicotyledons</taxon>
        <taxon>Gunneridae</taxon>
        <taxon>Pentapetalae</taxon>
        <taxon>rosids</taxon>
        <taxon>malvids</taxon>
        <taxon>Myrtales</taxon>
        <taxon>Lythraceae</taxon>
        <taxon>Punica</taxon>
    </lineage>
</organism>